<dbReference type="Proteomes" id="UP001596044">
    <property type="component" value="Unassembled WGS sequence"/>
</dbReference>
<gene>
    <name evidence="2" type="ORF">ACFPOG_12710</name>
</gene>
<organism evidence="2 3">
    <name type="scientific">Paenibacillus aestuarii</name>
    <dbReference type="NCBI Taxonomy" id="516965"/>
    <lineage>
        <taxon>Bacteria</taxon>
        <taxon>Bacillati</taxon>
        <taxon>Bacillota</taxon>
        <taxon>Bacilli</taxon>
        <taxon>Bacillales</taxon>
        <taxon>Paenibacillaceae</taxon>
        <taxon>Paenibacillus</taxon>
    </lineage>
</organism>
<proteinExistence type="predicted"/>
<dbReference type="InterPro" id="IPR025369">
    <property type="entry name" value="DUF4274"/>
</dbReference>
<feature type="domain" description="DUF4274" evidence="1">
    <location>
        <begin position="25"/>
        <end position="81"/>
    </location>
</feature>
<accession>A0ABW0K8E7</accession>
<dbReference type="EMBL" id="JBHSMJ010000017">
    <property type="protein sequence ID" value="MFC5449126.1"/>
    <property type="molecule type" value="Genomic_DNA"/>
</dbReference>
<evidence type="ECO:0000313" key="3">
    <source>
        <dbReference type="Proteomes" id="UP001596044"/>
    </source>
</evidence>
<dbReference type="RefSeq" id="WP_377524760.1">
    <property type="nucleotide sequence ID" value="NZ_JBHSMJ010000017.1"/>
</dbReference>
<dbReference type="Pfam" id="PF14096">
    <property type="entry name" value="DUF4274"/>
    <property type="match status" value="1"/>
</dbReference>
<protein>
    <submittedName>
        <fullName evidence="2">DUF4274 domain-containing protein</fullName>
    </submittedName>
</protein>
<reference evidence="3" key="1">
    <citation type="journal article" date="2019" name="Int. J. Syst. Evol. Microbiol.">
        <title>The Global Catalogue of Microorganisms (GCM) 10K type strain sequencing project: providing services to taxonomists for standard genome sequencing and annotation.</title>
        <authorList>
            <consortium name="The Broad Institute Genomics Platform"/>
            <consortium name="The Broad Institute Genome Sequencing Center for Infectious Disease"/>
            <person name="Wu L."/>
            <person name="Ma J."/>
        </authorList>
    </citation>
    <scope>NUCLEOTIDE SEQUENCE [LARGE SCALE GENOMIC DNA]</scope>
    <source>
        <strain evidence="3">KACC 11904</strain>
    </source>
</reference>
<evidence type="ECO:0000259" key="1">
    <source>
        <dbReference type="Pfam" id="PF14096"/>
    </source>
</evidence>
<comment type="caution">
    <text evidence="2">The sequence shown here is derived from an EMBL/GenBank/DDBJ whole genome shotgun (WGS) entry which is preliminary data.</text>
</comment>
<name>A0ABW0K8E7_9BACL</name>
<evidence type="ECO:0000313" key="2">
    <source>
        <dbReference type="EMBL" id="MFC5449126.1"/>
    </source>
</evidence>
<keyword evidence="3" id="KW-1185">Reference proteome</keyword>
<sequence length="134" mass="15752">MNDWIAQILENENKERVKQEISRIDNPELIHNIALNYNWDNGFDLPYWLIENVNCELGTALMLFYNADGYVFLEQGTLSMEKEWSIFTNMIFNKILNGEFNSEKVTYRPSLTRVQKYKLKKINANIPDLVLDGV</sequence>